<dbReference type="Proteomes" id="UP001500804">
    <property type="component" value="Unassembled WGS sequence"/>
</dbReference>
<evidence type="ECO:0000313" key="1">
    <source>
        <dbReference type="EMBL" id="GAA5110894.1"/>
    </source>
</evidence>
<organism evidence="1 2">
    <name type="scientific">Pseudonocardia adelaidensis</name>
    <dbReference type="NCBI Taxonomy" id="648754"/>
    <lineage>
        <taxon>Bacteria</taxon>
        <taxon>Bacillati</taxon>
        <taxon>Actinomycetota</taxon>
        <taxon>Actinomycetes</taxon>
        <taxon>Pseudonocardiales</taxon>
        <taxon>Pseudonocardiaceae</taxon>
        <taxon>Pseudonocardia</taxon>
    </lineage>
</organism>
<dbReference type="EMBL" id="BAABJO010000001">
    <property type="protein sequence ID" value="GAA5110894.1"/>
    <property type="molecule type" value="Genomic_DNA"/>
</dbReference>
<dbReference type="RefSeq" id="WP_345602697.1">
    <property type="nucleotide sequence ID" value="NZ_BAABJO010000001.1"/>
</dbReference>
<name>A0ABP9N6T8_9PSEU</name>
<comment type="caution">
    <text evidence="1">The sequence shown here is derived from an EMBL/GenBank/DDBJ whole genome shotgun (WGS) entry which is preliminary data.</text>
</comment>
<proteinExistence type="predicted"/>
<evidence type="ECO:0000313" key="2">
    <source>
        <dbReference type="Proteomes" id="UP001500804"/>
    </source>
</evidence>
<sequence length="42" mass="4661">MRSTNELIGGNVADLIATFRDRPRSEASSATKLIDVGYSVWY</sequence>
<protein>
    <submittedName>
        <fullName evidence="1">Uncharacterized protein</fullName>
    </submittedName>
</protein>
<reference evidence="2" key="1">
    <citation type="journal article" date="2019" name="Int. J. Syst. Evol. Microbiol.">
        <title>The Global Catalogue of Microorganisms (GCM) 10K type strain sequencing project: providing services to taxonomists for standard genome sequencing and annotation.</title>
        <authorList>
            <consortium name="The Broad Institute Genomics Platform"/>
            <consortium name="The Broad Institute Genome Sequencing Center for Infectious Disease"/>
            <person name="Wu L."/>
            <person name="Ma J."/>
        </authorList>
    </citation>
    <scope>NUCLEOTIDE SEQUENCE [LARGE SCALE GENOMIC DNA]</scope>
    <source>
        <strain evidence="2">JCM 18302</strain>
    </source>
</reference>
<keyword evidence="2" id="KW-1185">Reference proteome</keyword>
<accession>A0ABP9N6T8</accession>
<gene>
    <name evidence="1" type="ORF">GCM10023320_03160</name>
</gene>